<protein>
    <submittedName>
        <fullName evidence="2">Uncharacterized protein</fullName>
    </submittedName>
</protein>
<name>A0A381T817_9ZZZZ</name>
<dbReference type="EMBL" id="UINC01004112">
    <property type="protein sequence ID" value="SVA11879.1"/>
    <property type="molecule type" value="Genomic_DNA"/>
</dbReference>
<organism evidence="2">
    <name type="scientific">marine metagenome</name>
    <dbReference type="NCBI Taxonomy" id="408172"/>
    <lineage>
        <taxon>unclassified sequences</taxon>
        <taxon>metagenomes</taxon>
        <taxon>ecological metagenomes</taxon>
    </lineage>
</organism>
<evidence type="ECO:0000313" key="2">
    <source>
        <dbReference type="EMBL" id="SVA11879.1"/>
    </source>
</evidence>
<evidence type="ECO:0000256" key="1">
    <source>
        <dbReference type="SAM" id="MobiDB-lite"/>
    </source>
</evidence>
<feature type="region of interest" description="Disordered" evidence="1">
    <location>
        <begin position="71"/>
        <end position="97"/>
    </location>
</feature>
<dbReference type="AlphaFoldDB" id="A0A381T817"/>
<sequence>MTTKYKNLVLEKIKESTTITDKVLSKKLASDGYVISDGFFNQLLLDLEIMGLITVSWITKDTRRIEIVSNQEEEDEVENSNKKMIEKDYESSFPNGK</sequence>
<accession>A0A381T817</accession>
<proteinExistence type="predicted"/>
<reference evidence="2" key="1">
    <citation type="submission" date="2018-05" db="EMBL/GenBank/DDBJ databases">
        <authorList>
            <person name="Lanie J.A."/>
            <person name="Ng W.-L."/>
            <person name="Kazmierczak K.M."/>
            <person name="Andrzejewski T.M."/>
            <person name="Davidsen T.M."/>
            <person name="Wayne K.J."/>
            <person name="Tettelin H."/>
            <person name="Glass J.I."/>
            <person name="Rusch D."/>
            <person name="Podicherti R."/>
            <person name="Tsui H.-C.T."/>
            <person name="Winkler M.E."/>
        </authorList>
    </citation>
    <scope>NUCLEOTIDE SEQUENCE</scope>
</reference>
<gene>
    <name evidence="2" type="ORF">METZ01_LOCUS64733</name>
</gene>
<feature type="compositionally biased region" description="Basic and acidic residues" evidence="1">
    <location>
        <begin position="79"/>
        <end position="90"/>
    </location>
</feature>